<evidence type="ECO:0008006" key="3">
    <source>
        <dbReference type="Google" id="ProtNLM"/>
    </source>
</evidence>
<gene>
    <name evidence="1" type="ORF">BT96DRAFT_1020512</name>
</gene>
<dbReference type="AlphaFoldDB" id="A0A6A4HGS7"/>
<keyword evidence="2" id="KW-1185">Reference proteome</keyword>
<evidence type="ECO:0000313" key="2">
    <source>
        <dbReference type="Proteomes" id="UP000799118"/>
    </source>
</evidence>
<proteinExistence type="predicted"/>
<evidence type="ECO:0000313" key="1">
    <source>
        <dbReference type="EMBL" id="KAE9397852.1"/>
    </source>
</evidence>
<reference evidence="1" key="1">
    <citation type="journal article" date="2019" name="Environ. Microbiol.">
        <title>Fungal ecological strategies reflected in gene transcription - a case study of two litter decomposers.</title>
        <authorList>
            <person name="Barbi F."/>
            <person name="Kohler A."/>
            <person name="Barry K."/>
            <person name="Baskaran P."/>
            <person name="Daum C."/>
            <person name="Fauchery L."/>
            <person name="Ihrmark K."/>
            <person name="Kuo A."/>
            <person name="LaButti K."/>
            <person name="Lipzen A."/>
            <person name="Morin E."/>
            <person name="Grigoriev I.V."/>
            <person name="Henrissat B."/>
            <person name="Lindahl B."/>
            <person name="Martin F."/>
        </authorList>
    </citation>
    <scope>NUCLEOTIDE SEQUENCE</scope>
    <source>
        <strain evidence="1">JB14</strain>
    </source>
</reference>
<dbReference type="OrthoDB" id="3071593at2759"/>
<organism evidence="1 2">
    <name type="scientific">Gymnopus androsaceus JB14</name>
    <dbReference type="NCBI Taxonomy" id="1447944"/>
    <lineage>
        <taxon>Eukaryota</taxon>
        <taxon>Fungi</taxon>
        <taxon>Dikarya</taxon>
        <taxon>Basidiomycota</taxon>
        <taxon>Agaricomycotina</taxon>
        <taxon>Agaricomycetes</taxon>
        <taxon>Agaricomycetidae</taxon>
        <taxon>Agaricales</taxon>
        <taxon>Marasmiineae</taxon>
        <taxon>Omphalotaceae</taxon>
        <taxon>Gymnopus</taxon>
    </lineage>
</organism>
<dbReference type="EMBL" id="ML769491">
    <property type="protein sequence ID" value="KAE9397852.1"/>
    <property type="molecule type" value="Genomic_DNA"/>
</dbReference>
<dbReference type="Proteomes" id="UP000799118">
    <property type="component" value="Unassembled WGS sequence"/>
</dbReference>
<protein>
    <recommendedName>
        <fullName evidence="3">F-box domain-containing protein</fullName>
    </recommendedName>
</protein>
<sequence length="406" mass="46429">MMEKRVPNELVDCILENLYFDRDTLINCALVGKAWVRSSQLGIFREIVLKLPRVTNFAVSPATDGYLEADRRLDALFSEKPHLASYVRSLKLTSFLVDYDTEPAMPAEACTATASLVQRLSEVNKLAFCFLEWEILPPLLKVALTELCKASSLTQFTTINFEIPTFTELASLLNDMRSLKVLVLHVSMYSDHWDALNSLPESVTKPRRIQLTDLRLISYVHRFMTWFQQDWCPFDVRRLNSLEIGREVDMAALQYCGTNLRELKLQRLLPSYYDSNTNLAHLGCTPNLRSLSLMTAYEPSLDKLATVTWIQSLFKPLLNSHGHLFPLQHLTISLGTKSSNLLQPHQWEPWAEIDALLQKPEFALLETVDFKLRSVTRETPDDARQLLRGNLPFLEGSGKLVVQIER</sequence>
<name>A0A6A4HGS7_9AGAR</name>
<accession>A0A6A4HGS7</accession>